<dbReference type="RefSeq" id="WP_136837647.1">
    <property type="nucleotide sequence ID" value="NZ_SWBQ01000007.1"/>
</dbReference>
<gene>
    <name evidence="2" type="ORF">FA047_18825</name>
</gene>
<protein>
    <recommendedName>
        <fullName evidence="4">Periplasmic heavy metal sensor</fullName>
    </recommendedName>
</protein>
<sequence length="132" mass="14602">MKKLMMICMLVFATAAFAQAQQGGGNRGGTPEERAKRNVDQLNEKVKLTDDQKTKVTALYLEQGAKTAKIFEAMQDGGNRDSVRVMMTKANEATNVKISALLNDEQKKAFTAWQAERAEAMKKRMAERSGGQ</sequence>
<feature type="chain" id="PRO_5020288914" description="Periplasmic heavy metal sensor" evidence="1">
    <location>
        <begin position="21"/>
        <end position="132"/>
    </location>
</feature>
<evidence type="ECO:0000313" key="2">
    <source>
        <dbReference type="EMBL" id="TKC03624.1"/>
    </source>
</evidence>
<feature type="signal peptide" evidence="1">
    <location>
        <begin position="1"/>
        <end position="20"/>
    </location>
</feature>
<proteinExistence type="predicted"/>
<dbReference type="OrthoDB" id="798005at2"/>
<accession>A0A4V5NYG3</accession>
<dbReference type="Proteomes" id="UP000307244">
    <property type="component" value="Unassembled WGS sequence"/>
</dbReference>
<evidence type="ECO:0000313" key="3">
    <source>
        <dbReference type="Proteomes" id="UP000307244"/>
    </source>
</evidence>
<name>A0A4V5NYG3_9SPHI</name>
<evidence type="ECO:0008006" key="4">
    <source>
        <dbReference type="Google" id="ProtNLM"/>
    </source>
</evidence>
<comment type="caution">
    <text evidence="2">The sequence shown here is derived from an EMBL/GenBank/DDBJ whole genome shotgun (WGS) entry which is preliminary data.</text>
</comment>
<dbReference type="EMBL" id="SWBQ01000007">
    <property type="protein sequence ID" value="TKC03624.1"/>
    <property type="molecule type" value="Genomic_DNA"/>
</dbReference>
<evidence type="ECO:0000256" key="1">
    <source>
        <dbReference type="SAM" id="SignalP"/>
    </source>
</evidence>
<organism evidence="2 3">
    <name type="scientific">Pedobacter frigoris</name>
    <dbReference type="NCBI Taxonomy" id="2571272"/>
    <lineage>
        <taxon>Bacteria</taxon>
        <taxon>Pseudomonadati</taxon>
        <taxon>Bacteroidota</taxon>
        <taxon>Sphingobacteriia</taxon>
        <taxon>Sphingobacteriales</taxon>
        <taxon>Sphingobacteriaceae</taxon>
        <taxon>Pedobacter</taxon>
    </lineage>
</organism>
<keyword evidence="1" id="KW-0732">Signal</keyword>
<reference evidence="2 3" key="1">
    <citation type="submission" date="2019-04" db="EMBL/GenBank/DDBJ databases">
        <title>Pedobacter sp. RP-3-15 sp. nov., isolated from Arctic soil.</title>
        <authorList>
            <person name="Dahal R.H."/>
            <person name="Kim D.-U."/>
        </authorList>
    </citation>
    <scope>NUCLEOTIDE SEQUENCE [LARGE SCALE GENOMIC DNA]</scope>
    <source>
        <strain evidence="2 3">RP-3-15</strain>
    </source>
</reference>
<dbReference type="AlphaFoldDB" id="A0A4V5NYG3"/>
<keyword evidence="3" id="KW-1185">Reference proteome</keyword>